<evidence type="ECO:0000313" key="1">
    <source>
        <dbReference type="EMBL" id="MCO5784413.1"/>
    </source>
</evidence>
<organism evidence="1 2">
    <name type="scientific">Citrobacter meridianamericanus</name>
    <dbReference type="NCBI Taxonomy" id="2894201"/>
    <lineage>
        <taxon>Bacteria</taxon>
        <taxon>Pseudomonadati</taxon>
        <taxon>Pseudomonadota</taxon>
        <taxon>Gammaproteobacteria</taxon>
        <taxon>Enterobacterales</taxon>
        <taxon>Enterobacteriaceae</taxon>
        <taxon>Citrobacter</taxon>
    </lineage>
</organism>
<accession>A0ABT1BGN8</accession>
<gene>
    <name evidence="1" type="ORF">LOD26_24345</name>
</gene>
<reference evidence="1" key="1">
    <citation type="submission" date="2021-11" db="EMBL/GenBank/DDBJ databases">
        <title>Citrobacter meridianamericanus sp. nov. isolated from soil.</title>
        <authorList>
            <person name="Furlan J.P.R."/>
            <person name="Stehling E.G."/>
        </authorList>
    </citation>
    <scope>NUCLEOTIDE SEQUENCE</scope>
    <source>
        <strain evidence="1">BR102</strain>
    </source>
</reference>
<comment type="caution">
    <text evidence="1">The sequence shown here is derived from an EMBL/GenBank/DDBJ whole genome shotgun (WGS) entry which is preliminary data.</text>
</comment>
<proteinExistence type="predicted"/>
<evidence type="ECO:0008006" key="3">
    <source>
        <dbReference type="Google" id="ProtNLM"/>
    </source>
</evidence>
<protein>
    <recommendedName>
        <fullName evidence="3">Nuclear transport factor 2 family protein</fullName>
    </recommendedName>
</protein>
<dbReference type="Proteomes" id="UP001139290">
    <property type="component" value="Unassembled WGS sequence"/>
</dbReference>
<evidence type="ECO:0000313" key="2">
    <source>
        <dbReference type="Proteomes" id="UP001139290"/>
    </source>
</evidence>
<keyword evidence="2" id="KW-1185">Reference proteome</keyword>
<sequence length="63" mass="6839">MRILTELTTAGVPGAEDTGLHALFTDSVVVEAGPQQMITRDSFRDGEAVTLALKGRYIHENTH</sequence>
<dbReference type="EMBL" id="JAJJVQ010000014">
    <property type="protein sequence ID" value="MCO5784413.1"/>
    <property type="molecule type" value="Genomic_DNA"/>
</dbReference>
<name>A0ABT1BGN8_9ENTR</name>